<evidence type="ECO:0000256" key="4">
    <source>
        <dbReference type="ARBA" id="ARBA00022989"/>
    </source>
</evidence>
<dbReference type="InterPro" id="IPR010432">
    <property type="entry name" value="RDD"/>
</dbReference>
<comment type="subcellular location">
    <subcellularLocation>
        <location evidence="1">Cell membrane</location>
        <topology evidence="1">Multi-pass membrane protein</topology>
    </subcellularLocation>
</comment>
<evidence type="ECO:0000256" key="3">
    <source>
        <dbReference type="ARBA" id="ARBA00022692"/>
    </source>
</evidence>
<evidence type="ECO:0000256" key="5">
    <source>
        <dbReference type="ARBA" id="ARBA00023136"/>
    </source>
</evidence>
<evidence type="ECO:0000256" key="1">
    <source>
        <dbReference type="ARBA" id="ARBA00004651"/>
    </source>
</evidence>
<protein>
    <recommendedName>
        <fullName evidence="7">RDD domain-containing protein</fullName>
    </recommendedName>
</protein>
<evidence type="ECO:0000259" key="7">
    <source>
        <dbReference type="Pfam" id="PF06271"/>
    </source>
</evidence>
<comment type="caution">
    <text evidence="8">The sequence shown here is derived from an EMBL/GenBank/DDBJ whole genome shotgun (WGS) entry which is preliminary data.</text>
</comment>
<evidence type="ECO:0000256" key="2">
    <source>
        <dbReference type="ARBA" id="ARBA00022475"/>
    </source>
</evidence>
<feature type="transmembrane region" description="Helical" evidence="6">
    <location>
        <begin position="27"/>
        <end position="52"/>
    </location>
</feature>
<evidence type="ECO:0000313" key="9">
    <source>
        <dbReference type="Proteomes" id="UP000288028"/>
    </source>
</evidence>
<evidence type="ECO:0000256" key="6">
    <source>
        <dbReference type="SAM" id="Phobius"/>
    </source>
</evidence>
<dbReference type="InterPro" id="IPR051791">
    <property type="entry name" value="Pra-immunoreactive"/>
</dbReference>
<dbReference type="Proteomes" id="UP000288028">
    <property type="component" value="Unassembled WGS sequence"/>
</dbReference>
<dbReference type="PANTHER" id="PTHR36115:SF9">
    <property type="entry name" value="LMO1584 PROTEIN"/>
    <property type="match status" value="1"/>
</dbReference>
<dbReference type="RefSeq" id="WP_126796399.1">
    <property type="nucleotide sequence ID" value="NZ_CP060720.1"/>
</dbReference>
<keyword evidence="5 6" id="KW-0472">Membrane</keyword>
<gene>
    <name evidence="8" type="ORF">CBF28_14280</name>
</gene>
<sequence length="167" mass="18688">MMEEYIEQPQQVADNPYEFPTYFFAGFWIRFFAFLVDMICISAISTIVINIFSIGYPLAEQTGALTVSSGIKLIVYLGYFILLTKLNKGQTIGKMIFGLQVISMDEIQLSWATVLVREGACRFILKTPLLAVGYVVAAFTHRKQHVGDLFSQTSVVALNVVKASKNK</sequence>
<organism evidence="8 9">
    <name type="scientific">Vagococcus carniphilus</name>
    <dbReference type="NCBI Taxonomy" id="218144"/>
    <lineage>
        <taxon>Bacteria</taxon>
        <taxon>Bacillati</taxon>
        <taxon>Bacillota</taxon>
        <taxon>Bacilli</taxon>
        <taxon>Lactobacillales</taxon>
        <taxon>Enterococcaceae</taxon>
        <taxon>Vagococcus</taxon>
    </lineage>
</organism>
<keyword evidence="2" id="KW-1003">Cell membrane</keyword>
<name>A0A430AQ03_9ENTE</name>
<feature type="domain" description="RDD" evidence="7">
    <location>
        <begin position="25"/>
        <end position="151"/>
    </location>
</feature>
<dbReference type="GO" id="GO:0005886">
    <property type="term" value="C:plasma membrane"/>
    <property type="evidence" value="ECO:0007669"/>
    <property type="project" value="UniProtKB-SubCell"/>
</dbReference>
<dbReference type="PANTHER" id="PTHR36115">
    <property type="entry name" value="PROLINE-RICH ANTIGEN HOMOLOG-RELATED"/>
    <property type="match status" value="1"/>
</dbReference>
<feature type="transmembrane region" description="Helical" evidence="6">
    <location>
        <begin position="64"/>
        <end position="82"/>
    </location>
</feature>
<dbReference type="OrthoDB" id="9793824at2"/>
<proteinExistence type="predicted"/>
<keyword evidence="9" id="KW-1185">Reference proteome</keyword>
<dbReference type="GeneID" id="95581874"/>
<dbReference type="AlphaFoldDB" id="A0A430AQ03"/>
<dbReference type="Pfam" id="PF06271">
    <property type="entry name" value="RDD"/>
    <property type="match status" value="1"/>
</dbReference>
<keyword evidence="4 6" id="KW-1133">Transmembrane helix</keyword>
<accession>A0A430AQ03</accession>
<keyword evidence="3 6" id="KW-0812">Transmembrane</keyword>
<reference evidence="8 9" key="1">
    <citation type="submission" date="2017-05" db="EMBL/GenBank/DDBJ databases">
        <title>Vagococcus spp. assemblies.</title>
        <authorList>
            <person name="Gulvik C.A."/>
        </authorList>
    </citation>
    <scope>NUCLEOTIDE SEQUENCE [LARGE SCALE GENOMIC DNA]</scope>
    <source>
        <strain evidence="8 9">SS1714</strain>
    </source>
</reference>
<evidence type="ECO:0000313" key="8">
    <source>
        <dbReference type="EMBL" id="RSU10063.1"/>
    </source>
</evidence>
<dbReference type="EMBL" id="NGKB01000020">
    <property type="protein sequence ID" value="RSU10063.1"/>
    <property type="molecule type" value="Genomic_DNA"/>
</dbReference>